<accession>A0ACB8Y2M6</accession>
<sequence>MTSTGPKKGSRTDPSWKYGVEVEVPGEGEKKGYKYIKCNFCSRVIKGGVKRMKEHLACTHKDVAPCQSVPLEVKNEIIQFLKNFQNNKHAYQRNFEEAVNNGAYFGSGSGIPPSEGMTSCPGGSDRGIRGPMDRFVENKRDDVDVNAKQTPTSAKEHRNQVCADIGRFFFENGIPFNCARSPSYYSMVRSIGNYGRGLKPPSMHEMSNWVLKEEVKTTTKIVDDIKATWKTTGVSLLSDGWSDIRNRSLINFLVNNPHGTVFLKTVDASDCVKDAKKLFKLLDDVIEEIGEDIVVQVVTDNASAYKAAGNLLMEKRKSLYWTPCAAHSIDLMLEKIGELPQQKNALLKAKKVSTFIHNHQWVLCLTRKFANKDLLRPAATRFATAFLTLESMYELKQPLQMMFASKEWASCAWAKRSEGKAVKTIIMDERTFWPSVVYSIKTTKPLVHVLRLVDGETTPAMGFIYGAMDEAKEKIAKNLNEEVSSYKEIWDIIDAKWEQQLHRDLHATAYYLNPRFRWSTNVSNHPEIKRGLYNCMARMLKDPATITKVDNQLQAYKYKRGLFGFTSSLSTYQTRPPIQWWDSYGDEVPELQAFAIRVLGLTCSASACERNWSTFNQVHTKRRNRLSTSKMNDLVYIMYNRRLKYNFIKKLSLKDEEDPLIVEDVPSDDEWIVDPENEEDEDSLSVEANDAIEDEGQSSGSLKRKSIHVDLEEEDDSDYEYDGGAFVMDHVS</sequence>
<protein>
    <submittedName>
        <fullName evidence="1">Uncharacterized protein</fullName>
    </submittedName>
</protein>
<proteinExistence type="predicted"/>
<comment type="caution">
    <text evidence="1">The sequence shown here is derived from an EMBL/GenBank/DDBJ whole genome shotgun (WGS) entry which is preliminary data.</text>
</comment>
<reference evidence="2" key="1">
    <citation type="journal article" date="2022" name="Mol. Ecol. Resour.">
        <title>The genomes of chicory, endive, great burdock and yacon provide insights into Asteraceae palaeo-polyploidization history and plant inulin production.</title>
        <authorList>
            <person name="Fan W."/>
            <person name="Wang S."/>
            <person name="Wang H."/>
            <person name="Wang A."/>
            <person name="Jiang F."/>
            <person name="Liu H."/>
            <person name="Zhao H."/>
            <person name="Xu D."/>
            <person name="Zhang Y."/>
        </authorList>
    </citation>
    <scope>NUCLEOTIDE SEQUENCE [LARGE SCALE GENOMIC DNA]</scope>
    <source>
        <strain evidence="2">cv. Niubang</strain>
    </source>
</reference>
<dbReference type="EMBL" id="CM042060">
    <property type="protein sequence ID" value="KAI3678032.1"/>
    <property type="molecule type" value="Genomic_DNA"/>
</dbReference>
<reference evidence="1 2" key="2">
    <citation type="journal article" date="2022" name="Mol. Ecol. Resour.">
        <title>The genomes of chicory, endive, great burdock and yacon provide insights into Asteraceae paleo-polyploidization history and plant inulin production.</title>
        <authorList>
            <person name="Fan W."/>
            <person name="Wang S."/>
            <person name="Wang H."/>
            <person name="Wang A."/>
            <person name="Jiang F."/>
            <person name="Liu H."/>
            <person name="Zhao H."/>
            <person name="Xu D."/>
            <person name="Zhang Y."/>
        </authorList>
    </citation>
    <scope>NUCLEOTIDE SEQUENCE [LARGE SCALE GENOMIC DNA]</scope>
    <source>
        <strain evidence="2">cv. Niubang</strain>
    </source>
</reference>
<gene>
    <name evidence="1" type="ORF">L6452_37311</name>
</gene>
<name>A0ACB8Y2M6_ARCLA</name>
<evidence type="ECO:0000313" key="1">
    <source>
        <dbReference type="EMBL" id="KAI3678032.1"/>
    </source>
</evidence>
<dbReference type="Proteomes" id="UP001055879">
    <property type="component" value="Linkage Group LG14"/>
</dbReference>
<organism evidence="1 2">
    <name type="scientific">Arctium lappa</name>
    <name type="common">Greater burdock</name>
    <name type="synonym">Lappa major</name>
    <dbReference type="NCBI Taxonomy" id="4217"/>
    <lineage>
        <taxon>Eukaryota</taxon>
        <taxon>Viridiplantae</taxon>
        <taxon>Streptophyta</taxon>
        <taxon>Embryophyta</taxon>
        <taxon>Tracheophyta</taxon>
        <taxon>Spermatophyta</taxon>
        <taxon>Magnoliopsida</taxon>
        <taxon>eudicotyledons</taxon>
        <taxon>Gunneridae</taxon>
        <taxon>Pentapetalae</taxon>
        <taxon>asterids</taxon>
        <taxon>campanulids</taxon>
        <taxon>Asterales</taxon>
        <taxon>Asteraceae</taxon>
        <taxon>Carduoideae</taxon>
        <taxon>Cardueae</taxon>
        <taxon>Arctiinae</taxon>
        <taxon>Arctium</taxon>
    </lineage>
</organism>
<evidence type="ECO:0000313" key="2">
    <source>
        <dbReference type="Proteomes" id="UP001055879"/>
    </source>
</evidence>
<keyword evidence="2" id="KW-1185">Reference proteome</keyword>